<evidence type="ECO:0000313" key="2">
    <source>
        <dbReference type="EMBL" id="MFC6082727.1"/>
    </source>
</evidence>
<keyword evidence="3" id="KW-1185">Reference proteome</keyword>
<proteinExistence type="predicted"/>
<protein>
    <submittedName>
        <fullName evidence="2">Uncharacterized protein</fullName>
    </submittedName>
</protein>
<name>A0ABW1NJ13_9ACTN</name>
<evidence type="ECO:0000256" key="1">
    <source>
        <dbReference type="SAM" id="MobiDB-lite"/>
    </source>
</evidence>
<accession>A0ABW1NJ13</accession>
<organism evidence="2 3">
    <name type="scientific">Sphaerisporangium aureirubrum</name>
    <dbReference type="NCBI Taxonomy" id="1544736"/>
    <lineage>
        <taxon>Bacteria</taxon>
        <taxon>Bacillati</taxon>
        <taxon>Actinomycetota</taxon>
        <taxon>Actinomycetes</taxon>
        <taxon>Streptosporangiales</taxon>
        <taxon>Streptosporangiaceae</taxon>
        <taxon>Sphaerisporangium</taxon>
    </lineage>
</organism>
<dbReference type="EMBL" id="JBHSRF010000020">
    <property type="protein sequence ID" value="MFC6082727.1"/>
    <property type="molecule type" value="Genomic_DNA"/>
</dbReference>
<comment type="caution">
    <text evidence="2">The sequence shown here is derived from an EMBL/GenBank/DDBJ whole genome shotgun (WGS) entry which is preliminary data.</text>
</comment>
<dbReference type="Proteomes" id="UP001596137">
    <property type="component" value="Unassembled WGS sequence"/>
</dbReference>
<dbReference type="RefSeq" id="WP_380807736.1">
    <property type="nucleotide sequence ID" value="NZ_JBHTLB010000009.1"/>
</dbReference>
<gene>
    <name evidence="2" type="ORF">ACFP1K_16275</name>
</gene>
<reference evidence="3" key="1">
    <citation type="journal article" date="2019" name="Int. J. Syst. Evol. Microbiol.">
        <title>The Global Catalogue of Microorganisms (GCM) 10K type strain sequencing project: providing services to taxonomists for standard genome sequencing and annotation.</title>
        <authorList>
            <consortium name="The Broad Institute Genomics Platform"/>
            <consortium name="The Broad Institute Genome Sequencing Center for Infectious Disease"/>
            <person name="Wu L."/>
            <person name="Ma J."/>
        </authorList>
    </citation>
    <scope>NUCLEOTIDE SEQUENCE [LARGE SCALE GENOMIC DNA]</scope>
    <source>
        <strain evidence="3">JCM 30346</strain>
    </source>
</reference>
<sequence length="124" mass="12921">MREKGITNFPDPNAQGKLDLNGNELNSNSAQYKAADDACKPLLPQGGAPPPNAAAVGAAQVKYAKCMRENGVPKFPDPNPDGGIDINGDTLGVDPMGPVFKAADQKCQPILAEVAGGPRIEKRP</sequence>
<evidence type="ECO:0000313" key="3">
    <source>
        <dbReference type="Proteomes" id="UP001596137"/>
    </source>
</evidence>
<feature type="region of interest" description="Disordered" evidence="1">
    <location>
        <begin position="1"/>
        <end position="25"/>
    </location>
</feature>